<comment type="caution">
    <text evidence="1">The sequence shown here is derived from an EMBL/GenBank/DDBJ whole genome shotgun (WGS) entry which is preliminary data.</text>
</comment>
<reference evidence="1 2" key="1">
    <citation type="submission" date="2017-05" db="EMBL/GenBank/DDBJ databases">
        <authorList>
            <person name="Varghese N."/>
            <person name="Submissions S."/>
        </authorList>
    </citation>
    <scope>NUCLEOTIDE SEQUENCE [LARGE SCALE GENOMIC DNA]</scope>
    <source>
        <strain evidence="1 2">SM16</strain>
    </source>
</reference>
<proteinExistence type="predicted"/>
<accession>A0ABY1QP41</accession>
<dbReference type="RefSeq" id="WP_283406698.1">
    <property type="nucleotide sequence ID" value="NZ_FXUI01000009.1"/>
</dbReference>
<sequence>MKTPYDTAMRVRQRDLDEVSAAIRREAGELGQVEREQARMRAAVRDEALLATADVTLISPGWQRRVQNAQQSLSDRQAELQHRLEALREVAIDGYGVLRGIETAAQDYRADLGRKVAAAEQATSDDMSAAAFLKTLRIQRRRASGD</sequence>
<dbReference type="Proteomes" id="UP001157910">
    <property type="component" value="Unassembled WGS sequence"/>
</dbReference>
<evidence type="ECO:0000313" key="2">
    <source>
        <dbReference type="Proteomes" id="UP001157910"/>
    </source>
</evidence>
<dbReference type="EMBL" id="FXUI01000009">
    <property type="protein sequence ID" value="SMP76190.1"/>
    <property type="molecule type" value="Genomic_DNA"/>
</dbReference>
<protein>
    <recommendedName>
        <fullName evidence="3">Flagellar FliJ protein</fullName>
    </recommendedName>
</protein>
<evidence type="ECO:0008006" key="3">
    <source>
        <dbReference type="Google" id="ProtNLM"/>
    </source>
</evidence>
<name>A0ABY1QP41_9SPHN</name>
<keyword evidence="2" id="KW-1185">Reference proteome</keyword>
<organism evidence="1 2">
    <name type="scientific">Novosphingobium panipatense</name>
    <dbReference type="NCBI Taxonomy" id="428991"/>
    <lineage>
        <taxon>Bacteria</taxon>
        <taxon>Pseudomonadati</taxon>
        <taxon>Pseudomonadota</taxon>
        <taxon>Alphaproteobacteria</taxon>
        <taxon>Sphingomonadales</taxon>
        <taxon>Sphingomonadaceae</taxon>
        <taxon>Novosphingobium</taxon>
    </lineage>
</organism>
<gene>
    <name evidence="1" type="ORF">SAMN06296065_10970</name>
</gene>
<evidence type="ECO:0000313" key="1">
    <source>
        <dbReference type="EMBL" id="SMP76190.1"/>
    </source>
</evidence>